<evidence type="ECO:0000256" key="5">
    <source>
        <dbReference type="ARBA" id="ARBA00022898"/>
    </source>
</evidence>
<evidence type="ECO:0000256" key="2">
    <source>
        <dbReference type="ARBA" id="ARBA00001933"/>
    </source>
</evidence>
<dbReference type="InterPro" id="IPR011079">
    <property type="entry name" value="Ala_racemase_C"/>
</dbReference>
<dbReference type="NCBIfam" id="TIGR00492">
    <property type="entry name" value="alr"/>
    <property type="match status" value="1"/>
</dbReference>
<feature type="modified residue" description="N6-(pyridoxal phosphate)lysine" evidence="7 8">
    <location>
        <position position="44"/>
    </location>
</feature>
<keyword evidence="5 7" id="KW-0663">Pyridoxal phosphate</keyword>
<evidence type="ECO:0000313" key="12">
    <source>
        <dbReference type="Proteomes" id="UP000530564"/>
    </source>
</evidence>
<dbReference type="Pfam" id="PF00842">
    <property type="entry name" value="Ala_racemase_C"/>
    <property type="match status" value="1"/>
</dbReference>
<dbReference type="GO" id="GO:0030632">
    <property type="term" value="P:D-alanine biosynthetic process"/>
    <property type="evidence" value="ECO:0007669"/>
    <property type="project" value="UniProtKB-UniRule"/>
</dbReference>
<keyword evidence="6 7" id="KW-0413">Isomerase</keyword>
<evidence type="ECO:0000313" key="11">
    <source>
        <dbReference type="EMBL" id="MBB3889862.1"/>
    </source>
</evidence>
<dbReference type="PRINTS" id="PR00992">
    <property type="entry name" value="ALARACEMASE"/>
</dbReference>
<dbReference type="InterPro" id="IPR020622">
    <property type="entry name" value="Ala_racemase_pyridoxalP-BS"/>
</dbReference>
<dbReference type="InterPro" id="IPR001608">
    <property type="entry name" value="Ala_racemase_N"/>
</dbReference>
<evidence type="ECO:0000256" key="3">
    <source>
        <dbReference type="ARBA" id="ARBA00007880"/>
    </source>
</evidence>
<dbReference type="PANTHER" id="PTHR30511">
    <property type="entry name" value="ALANINE RACEMASE"/>
    <property type="match status" value="1"/>
</dbReference>
<feature type="active site" description="Proton acceptor; specific for D-alanine" evidence="7">
    <location>
        <position position="44"/>
    </location>
</feature>
<evidence type="ECO:0000259" key="10">
    <source>
        <dbReference type="SMART" id="SM01005"/>
    </source>
</evidence>
<dbReference type="SMART" id="SM01005">
    <property type="entry name" value="Ala_racemase_C"/>
    <property type="match status" value="1"/>
</dbReference>
<accession>A0A839ZXC9</accession>
<keyword evidence="12" id="KW-1185">Reference proteome</keyword>
<feature type="binding site" evidence="7 9">
    <location>
        <position position="143"/>
    </location>
    <ligand>
        <name>substrate</name>
    </ligand>
</feature>
<dbReference type="GO" id="GO:0008784">
    <property type="term" value="F:alanine racemase activity"/>
    <property type="evidence" value="ECO:0007669"/>
    <property type="project" value="UniProtKB-UniRule"/>
</dbReference>
<dbReference type="PANTHER" id="PTHR30511:SF0">
    <property type="entry name" value="ALANINE RACEMASE, CATABOLIC-RELATED"/>
    <property type="match status" value="1"/>
</dbReference>
<dbReference type="Pfam" id="PF01168">
    <property type="entry name" value="Ala_racemase_N"/>
    <property type="match status" value="1"/>
</dbReference>
<dbReference type="RefSeq" id="WP_183769787.1">
    <property type="nucleotide sequence ID" value="NZ_JACIDK010000001.1"/>
</dbReference>
<dbReference type="AlphaFoldDB" id="A0A839ZXC9"/>
<gene>
    <name evidence="11" type="ORF">GGQ61_000559</name>
</gene>
<dbReference type="InterPro" id="IPR000821">
    <property type="entry name" value="Ala_racemase"/>
</dbReference>
<evidence type="ECO:0000256" key="7">
    <source>
        <dbReference type="HAMAP-Rule" id="MF_01201"/>
    </source>
</evidence>
<name>A0A839ZXC9_9CAUL</name>
<dbReference type="InterPro" id="IPR029066">
    <property type="entry name" value="PLP-binding_barrel"/>
</dbReference>
<dbReference type="GO" id="GO:0030170">
    <property type="term" value="F:pyridoxal phosphate binding"/>
    <property type="evidence" value="ECO:0007669"/>
    <property type="project" value="UniProtKB-UniRule"/>
</dbReference>
<comment type="caution">
    <text evidence="11">The sequence shown here is derived from an EMBL/GenBank/DDBJ whole genome shotgun (WGS) entry which is preliminary data.</text>
</comment>
<dbReference type="HAMAP" id="MF_01201">
    <property type="entry name" value="Ala_racemase"/>
    <property type="match status" value="1"/>
</dbReference>
<dbReference type="GO" id="GO:0005829">
    <property type="term" value="C:cytosol"/>
    <property type="evidence" value="ECO:0007669"/>
    <property type="project" value="TreeGrafter"/>
</dbReference>
<feature type="active site" description="Proton acceptor; specific for L-alanine" evidence="7">
    <location>
        <position position="264"/>
    </location>
</feature>
<dbReference type="CDD" id="cd00430">
    <property type="entry name" value="PLPDE_III_AR"/>
    <property type="match status" value="1"/>
</dbReference>
<dbReference type="EC" id="5.1.1.1" evidence="4 7"/>
<sequence length="379" mass="39784">MANFEDPAEALAGGRLTIDLAALRANYVLIAERAAPARAAAVVKANAYGLGAERVVRTLAEAGCRDFFVAVIIEALALVRHAPGDARIYVLNGLPPGAEAVCAGAGVVPVLNSLAQVERWRAEAKRRRVRLACVLQVDSGMSRLGLAASDIDQLQPGLTDEVEVVLVLSHLACGDTPGATANQEQLARFEALADRIGPALPRSLANSAGVFIGPEFQQDLVRPGLALYGAAPIEGAASPVRPVVRLEARVIQLRSVDAGAGVGYGLTYVAREPRRLATVSVGYADGWPRRLGGRAAAYFGDVRLPIVGRVSMDSVTLDVSDLPCGTLAEGDFVELIGPHQTLEAVAAGADTIAYEILTGLGKRYSRTYLTQDACVEIDA</sequence>
<dbReference type="EMBL" id="JACIDK010000001">
    <property type="protein sequence ID" value="MBB3889862.1"/>
    <property type="molecule type" value="Genomic_DNA"/>
</dbReference>
<feature type="domain" description="Alanine racemase C-terminal" evidence="10">
    <location>
        <begin position="243"/>
        <end position="369"/>
    </location>
</feature>
<evidence type="ECO:0000256" key="9">
    <source>
        <dbReference type="PIRSR" id="PIRSR600821-52"/>
    </source>
</evidence>
<dbReference type="PROSITE" id="PS00395">
    <property type="entry name" value="ALANINE_RACEMASE"/>
    <property type="match status" value="1"/>
</dbReference>
<evidence type="ECO:0000256" key="4">
    <source>
        <dbReference type="ARBA" id="ARBA00013089"/>
    </source>
</evidence>
<evidence type="ECO:0000256" key="6">
    <source>
        <dbReference type="ARBA" id="ARBA00023235"/>
    </source>
</evidence>
<reference evidence="11 12" key="1">
    <citation type="submission" date="2020-08" db="EMBL/GenBank/DDBJ databases">
        <title>Genomic Encyclopedia of Type Strains, Phase IV (KMG-IV): sequencing the most valuable type-strain genomes for metagenomic binning, comparative biology and taxonomic classification.</title>
        <authorList>
            <person name="Goeker M."/>
        </authorList>
    </citation>
    <scope>NUCLEOTIDE SEQUENCE [LARGE SCALE GENOMIC DNA]</scope>
    <source>
        <strain evidence="11 12">DSM 21793</strain>
    </source>
</reference>
<comment type="pathway">
    <text evidence="7">Amino-acid biosynthesis; D-alanine biosynthesis; D-alanine from L-alanine: step 1/1.</text>
</comment>
<proteinExistence type="inferred from homology"/>
<comment type="catalytic activity">
    <reaction evidence="1 7">
        <text>L-alanine = D-alanine</text>
        <dbReference type="Rhea" id="RHEA:20249"/>
        <dbReference type="ChEBI" id="CHEBI:57416"/>
        <dbReference type="ChEBI" id="CHEBI:57972"/>
        <dbReference type="EC" id="5.1.1.1"/>
    </reaction>
</comment>
<feature type="binding site" evidence="7 9">
    <location>
        <position position="312"/>
    </location>
    <ligand>
        <name>substrate</name>
    </ligand>
</feature>
<organism evidence="11 12">
    <name type="scientific">Phenylobacterium haematophilum</name>
    <dbReference type="NCBI Taxonomy" id="98513"/>
    <lineage>
        <taxon>Bacteria</taxon>
        <taxon>Pseudomonadati</taxon>
        <taxon>Pseudomonadota</taxon>
        <taxon>Alphaproteobacteria</taxon>
        <taxon>Caulobacterales</taxon>
        <taxon>Caulobacteraceae</taxon>
        <taxon>Phenylobacterium</taxon>
    </lineage>
</organism>
<dbReference type="Proteomes" id="UP000530564">
    <property type="component" value="Unassembled WGS sequence"/>
</dbReference>
<dbReference type="InterPro" id="IPR009006">
    <property type="entry name" value="Ala_racemase/Decarboxylase_C"/>
</dbReference>
<dbReference type="Gene3D" id="2.40.37.10">
    <property type="entry name" value="Lyase, Ornithine Decarboxylase, Chain A, domain 1"/>
    <property type="match status" value="1"/>
</dbReference>
<evidence type="ECO:0000256" key="8">
    <source>
        <dbReference type="PIRSR" id="PIRSR600821-50"/>
    </source>
</evidence>
<dbReference type="SUPFAM" id="SSF51419">
    <property type="entry name" value="PLP-binding barrel"/>
    <property type="match status" value="1"/>
</dbReference>
<dbReference type="UniPathway" id="UPA00042">
    <property type="reaction ID" value="UER00497"/>
</dbReference>
<comment type="cofactor">
    <cofactor evidence="2 7 8">
        <name>pyridoxal 5'-phosphate</name>
        <dbReference type="ChEBI" id="CHEBI:597326"/>
    </cofactor>
</comment>
<evidence type="ECO:0000256" key="1">
    <source>
        <dbReference type="ARBA" id="ARBA00000316"/>
    </source>
</evidence>
<protein>
    <recommendedName>
        <fullName evidence="4 7">Alanine racemase</fullName>
        <ecNumber evidence="4 7">5.1.1.1</ecNumber>
    </recommendedName>
</protein>
<dbReference type="SUPFAM" id="SSF50621">
    <property type="entry name" value="Alanine racemase C-terminal domain-like"/>
    <property type="match status" value="1"/>
</dbReference>
<dbReference type="Gene3D" id="3.20.20.10">
    <property type="entry name" value="Alanine racemase"/>
    <property type="match status" value="1"/>
</dbReference>
<comment type="function">
    <text evidence="7">Catalyzes the interconversion of L-alanine and D-alanine. May also act on other amino acids.</text>
</comment>
<comment type="similarity">
    <text evidence="3 7">Belongs to the alanine racemase family.</text>
</comment>